<feature type="domain" description="Spt20-like SEP" evidence="2">
    <location>
        <begin position="67"/>
        <end position="223"/>
    </location>
</feature>
<feature type="domain" description="PHL" evidence="3">
    <location>
        <begin position="656"/>
        <end position="809"/>
    </location>
</feature>
<evidence type="ECO:0000259" key="3">
    <source>
        <dbReference type="Pfam" id="PF20474"/>
    </source>
</evidence>
<dbReference type="GO" id="GO:0003712">
    <property type="term" value="F:transcription coregulator activity"/>
    <property type="evidence" value="ECO:0007669"/>
    <property type="project" value="InterPro"/>
</dbReference>
<feature type="compositionally biased region" description="Polar residues" evidence="1">
    <location>
        <begin position="535"/>
        <end position="547"/>
    </location>
</feature>
<dbReference type="PANTHER" id="PTHR13526:SF8">
    <property type="entry name" value="TRANSCRIPTION FACTOR SPT20 HOMOLOG"/>
    <property type="match status" value="1"/>
</dbReference>
<feature type="region of interest" description="Disordered" evidence="1">
    <location>
        <begin position="561"/>
        <end position="612"/>
    </location>
</feature>
<dbReference type="InterPro" id="IPR021950">
    <property type="entry name" value="Spt20"/>
</dbReference>
<accession>A0AAV0PQV9</accession>
<dbReference type="GO" id="GO:0006357">
    <property type="term" value="P:regulation of transcription by RNA polymerase II"/>
    <property type="evidence" value="ECO:0007669"/>
    <property type="project" value="TreeGrafter"/>
</dbReference>
<comment type="caution">
    <text evidence="4">The sequence shown here is derived from an EMBL/GenBank/DDBJ whole genome shotgun (WGS) entry which is preliminary data.</text>
</comment>
<dbReference type="GO" id="GO:0000124">
    <property type="term" value="C:SAGA complex"/>
    <property type="evidence" value="ECO:0007669"/>
    <property type="project" value="InterPro"/>
</dbReference>
<dbReference type="EMBL" id="CAMGYJ010000009">
    <property type="protein sequence ID" value="CAI0473120.1"/>
    <property type="molecule type" value="Genomic_DNA"/>
</dbReference>
<organism evidence="4 5">
    <name type="scientific">Linum tenue</name>
    <dbReference type="NCBI Taxonomy" id="586396"/>
    <lineage>
        <taxon>Eukaryota</taxon>
        <taxon>Viridiplantae</taxon>
        <taxon>Streptophyta</taxon>
        <taxon>Embryophyta</taxon>
        <taxon>Tracheophyta</taxon>
        <taxon>Spermatophyta</taxon>
        <taxon>Magnoliopsida</taxon>
        <taxon>eudicotyledons</taxon>
        <taxon>Gunneridae</taxon>
        <taxon>Pentapetalae</taxon>
        <taxon>rosids</taxon>
        <taxon>fabids</taxon>
        <taxon>Malpighiales</taxon>
        <taxon>Linaceae</taxon>
        <taxon>Linum</taxon>
    </lineage>
</organism>
<feature type="region of interest" description="Disordered" evidence="1">
    <location>
        <begin position="1115"/>
        <end position="1244"/>
    </location>
</feature>
<proteinExistence type="predicted"/>
<feature type="compositionally biased region" description="Polar residues" evidence="1">
    <location>
        <begin position="1212"/>
        <end position="1244"/>
    </location>
</feature>
<feature type="region of interest" description="Disordered" evidence="1">
    <location>
        <begin position="687"/>
        <end position="710"/>
    </location>
</feature>
<feature type="region of interest" description="Disordered" evidence="1">
    <location>
        <begin position="855"/>
        <end position="965"/>
    </location>
</feature>
<feature type="compositionally biased region" description="Polar residues" evidence="1">
    <location>
        <begin position="1137"/>
        <end position="1162"/>
    </location>
</feature>
<dbReference type="AlphaFoldDB" id="A0AAV0PQV9"/>
<gene>
    <name evidence="4" type="ORF">LITE_LOCUS39517</name>
</gene>
<dbReference type="PANTHER" id="PTHR13526">
    <property type="entry name" value="TRANSCRIPTION FACTOR SPT20 HOMOLOG"/>
    <property type="match status" value="1"/>
</dbReference>
<feature type="compositionally biased region" description="Basic and acidic residues" evidence="1">
    <location>
        <begin position="461"/>
        <end position="473"/>
    </location>
</feature>
<evidence type="ECO:0000259" key="2">
    <source>
        <dbReference type="Pfam" id="PF12090"/>
    </source>
</evidence>
<feature type="compositionally biased region" description="Low complexity" evidence="1">
    <location>
        <begin position="1115"/>
        <end position="1136"/>
    </location>
</feature>
<feature type="compositionally biased region" description="Polar residues" evidence="1">
    <location>
        <begin position="572"/>
        <end position="600"/>
    </location>
</feature>
<dbReference type="Pfam" id="PF20474">
    <property type="entry name" value="PHL"/>
    <property type="match status" value="1"/>
</dbReference>
<feature type="region of interest" description="Disordered" evidence="1">
    <location>
        <begin position="461"/>
        <end position="480"/>
    </location>
</feature>
<feature type="compositionally biased region" description="Low complexity" evidence="1">
    <location>
        <begin position="898"/>
        <end position="935"/>
    </location>
</feature>
<keyword evidence="5" id="KW-1185">Reference proteome</keyword>
<reference evidence="4" key="1">
    <citation type="submission" date="2022-08" db="EMBL/GenBank/DDBJ databases">
        <authorList>
            <person name="Gutierrez-Valencia J."/>
        </authorList>
    </citation>
    <scope>NUCLEOTIDE SEQUENCE</scope>
</reference>
<dbReference type="Pfam" id="PF12090">
    <property type="entry name" value="Spt20_SEP"/>
    <property type="match status" value="1"/>
</dbReference>
<feature type="compositionally biased region" description="Polar residues" evidence="1">
    <location>
        <begin position="859"/>
        <end position="897"/>
    </location>
</feature>
<feature type="compositionally biased region" description="Polar residues" evidence="1">
    <location>
        <begin position="938"/>
        <end position="958"/>
    </location>
</feature>
<feature type="region of interest" description="Disordered" evidence="1">
    <location>
        <begin position="491"/>
        <end position="547"/>
    </location>
</feature>
<evidence type="ECO:0000313" key="4">
    <source>
        <dbReference type="EMBL" id="CAI0473120.1"/>
    </source>
</evidence>
<dbReference type="InterPro" id="IPR046467">
    <property type="entry name" value="PHL_dom"/>
</dbReference>
<name>A0AAV0PQV9_9ROSI</name>
<sequence>MGVSFKVSSKGSRFRPKPVIQPEEVALNEASGNSKEASLIGARNPSSKRRIVDTKDVAGISSTPISEDEVAFTLDLYPDGYSIGKAPENDAARRRPLQDASKVLHLYDRASETILSAIESGWLPGDILDDIPSKYTNGTLVCEVRDYRSCATEQGSGMPSLSGAPTMNKVRLKMSLENVVKDIPLISDNSWTYGDLMEVESRIVKALQPILSLDPTPELDKLSASPLPSRLNLNLSSLRKKRLRQMANVTVMSTNRLHGKKVCIDRVPESSNSRFAESGHMTQQHHVNENLTASNLGTSSMLGVGARSFQDGNVQAIPLVSQQQRYQAAAGNARGIQDHGSAGSLVYISASSPGGQEMMVTYGDNMNAGASLHGKRENPDGQETPQLPNFNKRSRMNTVGPDGIQLTQTDNLQTSDMSWRNSFLQQQVMARGMQYANHVGIQKYPQMFEGVINQRFGVKEEQFDPDKLDRGPEHSQGNKSDMQMERLPQHMMRPNFPPATAWSNFGQETRKEDQQVPKRKSVQSPHVSAGALAQSPLSSRSGEFSSNSVGPHIGAVSAATAALGSSQKDKSVVTSTPGRTASLNSSSNDSLTRLHQQPAQVVSKRRSNSVPRTTVAMSGVASPASVGNMNAASPVVGAAHMALLERFAKLEMVASRHKLHGKKNKVDDYPRKQKTCNPQLLGACLSNPSNNEDFKDDSEEKQLSNSLVGGSRNAPKMRVMNFMQGERVLQGNVVAYVPKARARMVLMEKSNDGTVAMHYGDLDDGDILSAEEYLPTLPNTHHTDLLAKQFCTLMSRDGYLVENHIEQKPTRMMNIQLSSQPPVLTGNNSTLEMQHHQQQYNEAIAAQQAASNDVKPTLKGNNVSLNPSQNPRMLPPGNSQALQISQGPSSGASPSRPQQQLDIPLSVQQQQQQQQHNQNALLHQQQLQRPQQMALPSNPLSHLNATMGQNSNSMHLNKQQQAQLQAQQQQMQQKKMMMGLGVHLGMGNNMVGLGALGSAMSVGVARGLAGPGISGTVNMGQNPINIGQSQQNINAIQQTQQQAAYQKLRINQRSGIAGMPAGARQMPFPSAAAAAGLSMLNQPINMGHMLQQRSAMGPMGPPKLMAGMNMFMNQHQHQQNQQLQLQQQQQNQQLQQPESTSSLQSLQAVVSPSQVGSPSTIGLQPQQQPLQQQPLQHPSQHQMARTPMSPQMSSGAIHAMSGGNPDGCPASPQLSSQTVNSIGSITNSPMELQGVNKSNSVNNV</sequence>
<evidence type="ECO:0000256" key="1">
    <source>
        <dbReference type="SAM" id="MobiDB-lite"/>
    </source>
</evidence>
<dbReference type="InterPro" id="IPR046468">
    <property type="entry name" value="Spt20-like_SEP"/>
</dbReference>
<protein>
    <submittedName>
        <fullName evidence="4">Uncharacterized protein</fullName>
    </submittedName>
</protein>
<dbReference type="Proteomes" id="UP001154282">
    <property type="component" value="Unassembled WGS sequence"/>
</dbReference>
<feature type="compositionally biased region" description="Low complexity" evidence="1">
    <location>
        <begin position="1163"/>
        <end position="1182"/>
    </location>
</feature>
<evidence type="ECO:0000313" key="5">
    <source>
        <dbReference type="Proteomes" id="UP001154282"/>
    </source>
</evidence>